<organism evidence="1 2">
    <name type="scientific">Jaapia argillacea MUCL 33604</name>
    <dbReference type="NCBI Taxonomy" id="933084"/>
    <lineage>
        <taxon>Eukaryota</taxon>
        <taxon>Fungi</taxon>
        <taxon>Dikarya</taxon>
        <taxon>Basidiomycota</taxon>
        <taxon>Agaricomycotina</taxon>
        <taxon>Agaricomycetes</taxon>
        <taxon>Agaricomycetidae</taxon>
        <taxon>Jaapiales</taxon>
        <taxon>Jaapiaceae</taxon>
        <taxon>Jaapia</taxon>
    </lineage>
</organism>
<sequence length="55" mass="6151">TVVHLDSVDQAAHLIGVYGSGLLPADFPHEDSLDVFAAFYVSRYADHYMHKFLVD</sequence>
<dbReference type="EMBL" id="KL197764">
    <property type="protein sequence ID" value="KDQ50196.1"/>
    <property type="molecule type" value="Genomic_DNA"/>
</dbReference>
<evidence type="ECO:0000313" key="1">
    <source>
        <dbReference type="EMBL" id="KDQ50196.1"/>
    </source>
</evidence>
<dbReference type="HOGENOM" id="CLU_006344_16_2_1"/>
<dbReference type="AlphaFoldDB" id="A0A067PI91"/>
<dbReference type="OrthoDB" id="3187773at2759"/>
<protein>
    <submittedName>
        <fullName evidence="1">Uncharacterized protein</fullName>
    </submittedName>
</protein>
<accession>A0A067PI91</accession>
<gene>
    <name evidence="1" type="ORF">JAAARDRAFT_142348</name>
</gene>
<dbReference type="InParanoid" id="A0A067PI91"/>
<evidence type="ECO:0000313" key="2">
    <source>
        <dbReference type="Proteomes" id="UP000027265"/>
    </source>
</evidence>
<feature type="non-terminal residue" evidence="1">
    <location>
        <position position="1"/>
    </location>
</feature>
<name>A0A067PI91_9AGAM</name>
<proteinExistence type="predicted"/>
<dbReference type="Proteomes" id="UP000027265">
    <property type="component" value="Unassembled WGS sequence"/>
</dbReference>
<reference evidence="2" key="1">
    <citation type="journal article" date="2014" name="Proc. Natl. Acad. Sci. U.S.A.">
        <title>Extensive sampling of basidiomycete genomes demonstrates inadequacy of the white-rot/brown-rot paradigm for wood decay fungi.</title>
        <authorList>
            <person name="Riley R."/>
            <person name="Salamov A.A."/>
            <person name="Brown D.W."/>
            <person name="Nagy L.G."/>
            <person name="Floudas D."/>
            <person name="Held B.W."/>
            <person name="Levasseur A."/>
            <person name="Lombard V."/>
            <person name="Morin E."/>
            <person name="Otillar R."/>
            <person name="Lindquist E.A."/>
            <person name="Sun H."/>
            <person name="LaButti K.M."/>
            <person name="Schmutz J."/>
            <person name="Jabbour D."/>
            <person name="Luo H."/>
            <person name="Baker S.E."/>
            <person name="Pisabarro A.G."/>
            <person name="Walton J.D."/>
            <person name="Blanchette R.A."/>
            <person name="Henrissat B."/>
            <person name="Martin F."/>
            <person name="Cullen D."/>
            <person name="Hibbett D.S."/>
            <person name="Grigoriev I.V."/>
        </authorList>
    </citation>
    <scope>NUCLEOTIDE SEQUENCE [LARGE SCALE GENOMIC DNA]</scope>
    <source>
        <strain evidence="2">MUCL 33604</strain>
    </source>
</reference>
<keyword evidence="2" id="KW-1185">Reference proteome</keyword>